<feature type="region of interest" description="Disordered" evidence="1">
    <location>
        <begin position="76"/>
        <end position="97"/>
    </location>
</feature>
<organism evidence="2 3">
    <name type="scientific">Caerostris darwini</name>
    <dbReference type="NCBI Taxonomy" id="1538125"/>
    <lineage>
        <taxon>Eukaryota</taxon>
        <taxon>Metazoa</taxon>
        <taxon>Ecdysozoa</taxon>
        <taxon>Arthropoda</taxon>
        <taxon>Chelicerata</taxon>
        <taxon>Arachnida</taxon>
        <taxon>Araneae</taxon>
        <taxon>Araneomorphae</taxon>
        <taxon>Entelegynae</taxon>
        <taxon>Araneoidea</taxon>
        <taxon>Araneidae</taxon>
        <taxon>Caerostris</taxon>
    </lineage>
</organism>
<protein>
    <submittedName>
        <fullName evidence="2">Uncharacterized protein</fullName>
    </submittedName>
</protein>
<dbReference type="EMBL" id="BPLQ01010128">
    <property type="protein sequence ID" value="GIY48588.1"/>
    <property type="molecule type" value="Genomic_DNA"/>
</dbReference>
<dbReference type="AlphaFoldDB" id="A0AAV4TWI0"/>
<evidence type="ECO:0000313" key="3">
    <source>
        <dbReference type="Proteomes" id="UP001054837"/>
    </source>
</evidence>
<evidence type="ECO:0000256" key="1">
    <source>
        <dbReference type="SAM" id="MobiDB-lite"/>
    </source>
</evidence>
<proteinExistence type="predicted"/>
<name>A0AAV4TWI0_9ARAC</name>
<gene>
    <name evidence="2" type="ORF">CDAR_420471</name>
</gene>
<dbReference type="Proteomes" id="UP001054837">
    <property type="component" value="Unassembled WGS sequence"/>
</dbReference>
<evidence type="ECO:0000313" key="2">
    <source>
        <dbReference type="EMBL" id="GIY48588.1"/>
    </source>
</evidence>
<accession>A0AAV4TWI0</accession>
<keyword evidence="3" id="KW-1185">Reference proteome</keyword>
<comment type="caution">
    <text evidence="2">The sequence shown here is derived from an EMBL/GenBank/DDBJ whole genome shotgun (WGS) entry which is preliminary data.</text>
</comment>
<sequence length="97" mass="11306">MIQNTNFQTFLSNTEKVEQHKTPSRLFTELDLTLNSTIESHQSTKEKVQKSVKIWPTSPPFQKEDGNCRSVAMEMNSNKQSSRYHLKPRFAQTTNHH</sequence>
<reference evidence="2 3" key="1">
    <citation type="submission" date="2021-06" db="EMBL/GenBank/DDBJ databases">
        <title>Caerostris darwini draft genome.</title>
        <authorList>
            <person name="Kono N."/>
            <person name="Arakawa K."/>
        </authorList>
    </citation>
    <scope>NUCLEOTIDE SEQUENCE [LARGE SCALE GENOMIC DNA]</scope>
</reference>